<proteinExistence type="predicted"/>
<protein>
    <submittedName>
        <fullName evidence="1">Putative tautomerase YrdN</fullName>
    </submittedName>
</protein>
<dbReference type="Pfam" id="PF14552">
    <property type="entry name" value="Tautomerase_2"/>
    <property type="match status" value="1"/>
</dbReference>
<dbReference type="Proteomes" id="UP000481288">
    <property type="component" value="Unassembled WGS sequence"/>
</dbReference>
<comment type="caution">
    <text evidence="1">The sequence shown here is derived from an EMBL/GenBank/DDBJ whole genome shotgun (WGS) entry which is preliminary data.</text>
</comment>
<keyword evidence="2" id="KW-1185">Reference proteome</keyword>
<dbReference type="OrthoDB" id="1686145at2759"/>
<sequence length="158" mass="18202">MPLVKIDLIKNVRTPAEIKKLADVVQEVMLEKFNAPPRDRYAFFDLQCHTPQKYSPKKPVLTHPSSPRYQIITQHEPYEIICEDTNLGFERTDKLVFIQIFQQGRDVEMKQAVYAELQKRLERECGVPGADLIISCSANTQEDWSFGMGRAQFITGDL</sequence>
<dbReference type="AlphaFoldDB" id="A0A7D8UQT1"/>
<dbReference type="EMBL" id="QGMG01000508">
    <property type="protein sequence ID" value="TVY53064.1"/>
    <property type="molecule type" value="Genomic_DNA"/>
</dbReference>
<dbReference type="InterPro" id="IPR037479">
    <property type="entry name" value="Tauto_MSAD"/>
</dbReference>
<evidence type="ECO:0000313" key="2">
    <source>
        <dbReference type="Proteomes" id="UP000481288"/>
    </source>
</evidence>
<dbReference type="SUPFAM" id="SSF55331">
    <property type="entry name" value="Tautomerase/MIF"/>
    <property type="match status" value="2"/>
</dbReference>
<dbReference type="Gene3D" id="3.30.429.10">
    <property type="entry name" value="Macrophage Migration Inhibitory Factor"/>
    <property type="match status" value="2"/>
</dbReference>
<evidence type="ECO:0000313" key="1">
    <source>
        <dbReference type="EMBL" id="TVY53064.1"/>
    </source>
</evidence>
<reference evidence="1 2" key="1">
    <citation type="submission" date="2018-05" db="EMBL/GenBank/DDBJ databases">
        <title>Whole genome sequencing for identification of molecular markers to develop diagnostic detection tools for the regulated plant pathogen Lachnellula willkommii.</title>
        <authorList>
            <person name="Giroux E."/>
            <person name="Bilodeau G."/>
        </authorList>
    </citation>
    <scope>NUCLEOTIDE SEQUENCE [LARGE SCALE GENOMIC DNA]</scope>
    <source>
        <strain evidence="1 2">CBS 625.97</strain>
    </source>
</reference>
<gene>
    <name evidence="1" type="primary">yrdN</name>
    <name evidence="1" type="ORF">LCER1_G006051</name>
</gene>
<organism evidence="1 2">
    <name type="scientific">Lachnellula cervina</name>
    <dbReference type="NCBI Taxonomy" id="1316786"/>
    <lineage>
        <taxon>Eukaryota</taxon>
        <taxon>Fungi</taxon>
        <taxon>Dikarya</taxon>
        <taxon>Ascomycota</taxon>
        <taxon>Pezizomycotina</taxon>
        <taxon>Leotiomycetes</taxon>
        <taxon>Helotiales</taxon>
        <taxon>Lachnaceae</taxon>
        <taxon>Lachnellula</taxon>
    </lineage>
</organism>
<name>A0A7D8UQT1_9HELO</name>
<dbReference type="InterPro" id="IPR014347">
    <property type="entry name" value="Tautomerase/MIF_sf"/>
</dbReference>
<dbReference type="PANTHER" id="PTHR38460">
    <property type="entry name" value="TAUTOMERASE YOLI-RELATED"/>
    <property type="match status" value="1"/>
</dbReference>
<dbReference type="PANTHER" id="PTHR38460:SF1">
    <property type="entry name" value="TAUTOMERASE YOLI-RELATED"/>
    <property type="match status" value="1"/>
</dbReference>
<accession>A0A7D8UQT1</accession>